<organism evidence="3">
    <name type="scientific">Neobacillus citreus</name>
    <dbReference type="NCBI Taxonomy" id="2833578"/>
    <lineage>
        <taxon>Bacteria</taxon>
        <taxon>Bacillati</taxon>
        <taxon>Bacillota</taxon>
        <taxon>Bacilli</taxon>
        <taxon>Bacillales</taxon>
        <taxon>Bacillaceae</taxon>
        <taxon>Neobacillus</taxon>
    </lineage>
</organism>
<name>A0A942T881_9BACI</name>
<feature type="domain" description="Phosphoribosyltransferase" evidence="2">
    <location>
        <begin position="69"/>
        <end position="112"/>
    </location>
</feature>
<comment type="similarity">
    <text evidence="1">Belongs to the ComF/GntX family.</text>
</comment>
<dbReference type="EMBL" id="JAGYPE010000008">
    <property type="protein sequence ID" value="MBS4187007.1"/>
    <property type="molecule type" value="Genomic_DNA"/>
</dbReference>
<dbReference type="Pfam" id="PF00156">
    <property type="entry name" value="Pribosyltran"/>
    <property type="match status" value="1"/>
</dbReference>
<dbReference type="AlphaFoldDB" id="A0A942T881"/>
<dbReference type="InterPro" id="IPR051910">
    <property type="entry name" value="ComF/GntX_DNA_util-trans"/>
</dbReference>
<evidence type="ECO:0000313" key="3">
    <source>
        <dbReference type="EMBL" id="MBS4187007.1"/>
    </source>
</evidence>
<sequence length="117" mass="12360">MVRVPPSRRGSRRRGFDPVVLLLARGGIRRTGRLRRVRATTSPEAAAAPGVGQKERTAVERVAATVGTLRAVGVRGRSVVLVDDVVTTGVTMAEAVRAVRAAGGRVHRCVAVASVER</sequence>
<protein>
    <recommendedName>
        <fullName evidence="2">Phosphoribosyltransferase domain-containing protein</fullName>
    </recommendedName>
</protein>
<comment type="caution">
    <text evidence="3">The sequence shown here is derived from an EMBL/GenBank/DDBJ whole genome shotgun (WGS) entry which is preliminary data.</text>
</comment>
<gene>
    <name evidence="3" type="ORF">KHB02_37175</name>
</gene>
<dbReference type="SUPFAM" id="SSF53271">
    <property type="entry name" value="PRTase-like"/>
    <property type="match status" value="1"/>
</dbReference>
<proteinExistence type="inferred from homology"/>
<reference evidence="3" key="1">
    <citation type="submission" date="2021-05" db="EMBL/GenBank/DDBJ databases">
        <title>Novel Bacillus species.</title>
        <authorList>
            <person name="Liu G."/>
        </authorList>
    </citation>
    <scope>NUCLEOTIDE SEQUENCE</scope>
    <source>
        <strain evidence="3">FJAT-50051</strain>
    </source>
</reference>
<dbReference type="PANTHER" id="PTHR47505">
    <property type="entry name" value="DNA UTILIZATION PROTEIN YHGH"/>
    <property type="match status" value="1"/>
</dbReference>
<accession>A0A942T881</accession>
<evidence type="ECO:0000256" key="1">
    <source>
        <dbReference type="ARBA" id="ARBA00008007"/>
    </source>
</evidence>
<dbReference type="PANTHER" id="PTHR47505:SF1">
    <property type="entry name" value="DNA UTILIZATION PROTEIN YHGH"/>
    <property type="match status" value="1"/>
</dbReference>
<dbReference type="InterPro" id="IPR000836">
    <property type="entry name" value="PRTase_dom"/>
</dbReference>
<dbReference type="InterPro" id="IPR029057">
    <property type="entry name" value="PRTase-like"/>
</dbReference>
<evidence type="ECO:0000259" key="2">
    <source>
        <dbReference type="Pfam" id="PF00156"/>
    </source>
</evidence>
<dbReference type="Gene3D" id="3.40.50.2020">
    <property type="match status" value="1"/>
</dbReference>